<gene>
    <name evidence="1" type="ORF">AWRI1631_120900</name>
</gene>
<protein>
    <submittedName>
        <fullName evidence="1">Uncharacterized protein</fullName>
    </submittedName>
</protein>
<comment type="caution">
    <text evidence="1">The sequence shown here is derived from an EMBL/GenBank/DDBJ whole genome shotgun (WGS) entry which is preliminary data.</text>
</comment>
<dbReference type="Proteomes" id="UP000008988">
    <property type="component" value="Unassembled WGS sequence"/>
</dbReference>
<dbReference type="AlphaFoldDB" id="B5VMX8"/>
<accession>B5VMX8</accession>
<reference evidence="1 2" key="1">
    <citation type="journal article" date="2008" name="FEMS Yeast Res.">
        <title>Comparative genome analysis of a Saccharomyces cerevisiae wine strain.</title>
        <authorList>
            <person name="Borneman A.R."/>
            <person name="Forgan A.H."/>
            <person name="Pretorius I.S."/>
            <person name="Chambers P.J."/>
        </authorList>
    </citation>
    <scope>NUCLEOTIDE SEQUENCE [LARGE SCALE GENOMIC DNA]</scope>
    <source>
        <strain evidence="1 2">AWRI1631</strain>
    </source>
</reference>
<sequence length="35" mass="3888">MSVIIAVVSEMLADILWKTVKSPLPKVWCNNNCLA</sequence>
<evidence type="ECO:0000313" key="2">
    <source>
        <dbReference type="Proteomes" id="UP000008988"/>
    </source>
</evidence>
<name>B5VMX8_YEAS6</name>
<dbReference type="EMBL" id="ABSV01001576">
    <property type="protein sequence ID" value="EDZ70717.1"/>
    <property type="molecule type" value="Genomic_DNA"/>
</dbReference>
<organism evidence="1 2">
    <name type="scientific">Saccharomyces cerevisiae (strain AWRI1631)</name>
    <name type="common">Baker's yeast</name>
    <dbReference type="NCBI Taxonomy" id="545124"/>
    <lineage>
        <taxon>Eukaryota</taxon>
        <taxon>Fungi</taxon>
        <taxon>Dikarya</taxon>
        <taxon>Ascomycota</taxon>
        <taxon>Saccharomycotina</taxon>
        <taxon>Saccharomycetes</taxon>
        <taxon>Saccharomycetales</taxon>
        <taxon>Saccharomycetaceae</taxon>
        <taxon>Saccharomyces</taxon>
    </lineage>
</organism>
<proteinExistence type="predicted"/>
<evidence type="ECO:0000313" key="1">
    <source>
        <dbReference type="EMBL" id="EDZ70717.1"/>
    </source>
</evidence>